<keyword evidence="3" id="KW-1185">Reference proteome</keyword>
<accession>A0ABV0RTN8</accession>
<gene>
    <name evidence="2" type="ORF">XENOCAPTIV_029697</name>
</gene>
<name>A0ABV0RTN8_9TELE</name>
<sequence>LSLSVARGPQGPQGPVGFPGPKGPPLSPLPRGIHVFFNGMVILDHKAPLVKTVPQAFVGSLEREVYPVLR</sequence>
<dbReference type="EMBL" id="JAHRIN010058903">
    <property type="protein sequence ID" value="MEQ2211400.1"/>
    <property type="molecule type" value="Genomic_DNA"/>
</dbReference>
<organism evidence="2 3">
    <name type="scientific">Xenoophorus captivus</name>
    <dbReference type="NCBI Taxonomy" id="1517983"/>
    <lineage>
        <taxon>Eukaryota</taxon>
        <taxon>Metazoa</taxon>
        <taxon>Chordata</taxon>
        <taxon>Craniata</taxon>
        <taxon>Vertebrata</taxon>
        <taxon>Euteleostomi</taxon>
        <taxon>Actinopterygii</taxon>
        <taxon>Neopterygii</taxon>
        <taxon>Teleostei</taxon>
        <taxon>Neoteleostei</taxon>
        <taxon>Acanthomorphata</taxon>
        <taxon>Ovalentaria</taxon>
        <taxon>Atherinomorphae</taxon>
        <taxon>Cyprinodontiformes</taxon>
        <taxon>Goodeidae</taxon>
        <taxon>Xenoophorus</taxon>
    </lineage>
</organism>
<feature type="region of interest" description="Disordered" evidence="1">
    <location>
        <begin position="1"/>
        <end position="25"/>
    </location>
</feature>
<evidence type="ECO:0000313" key="2">
    <source>
        <dbReference type="EMBL" id="MEQ2211400.1"/>
    </source>
</evidence>
<comment type="caution">
    <text evidence="2">The sequence shown here is derived from an EMBL/GenBank/DDBJ whole genome shotgun (WGS) entry which is preliminary data.</text>
</comment>
<proteinExistence type="predicted"/>
<evidence type="ECO:0000256" key="1">
    <source>
        <dbReference type="SAM" id="MobiDB-lite"/>
    </source>
</evidence>
<reference evidence="2 3" key="1">
    <citation type="submission" date="2021-06" db="EMBL/GenBank/DDBJ databases">
        <authorList>
            <person name="Palmer J.M."/>
        </authorList>
    </citation>
    <scope>NUCLEOTIDE SEQUENCE [LARGE SCALE GENOMIC DNA]</scope>
    <source>
        <strain evidence="2 3">XC_2019</strain>
        <tissue evidence="2">Muscle</tissue>
    </source>
</reference>
<evidence type="ECO:0000313" key="3">
    <source>
        <dbReference type="Proteomes" id="UP001434883"/>
    </source>
</evidence>
<feature type="non-terminal residue" evidence="2">
    <location>
        <position position="1"/>
    </location>
</feature>
<protein>
    <submittedName>
        <fullName evidence="2">Uncharacterized protein</fullName>
    </submittedName>
</protein>
<dbReference type="Proteomes" id="UP001434883">
    <property type="component" value="Unassembled WGS sequence"/>
</dbReference>